<evidence type="ECO:0000256" key="2">
    <source>
        <dbReference type="ARBA" id="ARBA00022723"/>
    </source>
</evidence>
<dbReference type="InterPro" id="IPR017896">
    <property type="entry name" value="4Fe4S_Fe-S-bd"/>
</dbReference>
<evidence type="ECO:0000256" key="3">
    <source>
        <dbReference type="ARBA" id="ARBA00022982"/>
    </source>
</evidence>
<keyword evidence="4" id="KW-0408">Iron</keyword>
<keyword evidence="1" id="KW-0813">Transport</keyword>
<dbReference type="InterPro" id="IPR017900">
    <property type="entry name" value="4Fe4S_Fe_S_CS"/>
</dbReference>
<proteinExistence type="predicted"/>
<gene>
    <name evidence="7" type="primary">fdx_12</name>
    <name evidence="7" type="ORF">SDC9_120537</name>
</gene>
<evidence type="ECO:0000256" key="5">
    <source>
        <dbReference type="ARBA" id="ARBA00023014"/>
    </source>
</evidence>
<sequence length="62" mass="6777">MKAYIKREGCISCGFCETTCPNVFRMADDGLAEVYVDEVPSTDENSAIEAQENCPVAVINVE</sequence>
<protein>
    <submittedName>
        <fullName evidence="7">Ferredoxin</fullName>
    </submittedName>
</protein>
<evidence type="ECO:0000259" key="6">
    <source>
        <dbReference type="PROSITE" id="PS51379"/>
    </source>
</evidence>
<dbReference type="InterPro" id="IPR001080">
    <property type="entry name" value="3Fe4S_ferredoxin"/>
</dbReference>
<dbReference type="EMBL" id="VSSQ01025436">
    <property type="protein sequence ID" value="MPM73555.1"/>
    <property type="molecule type" value="Genomic_DNA"/>
</dbReference>
<dbReference type="Pfam" id="PF13370">
    <property type="entry name" value="Fer4_13"/>
    <property type="match status" value="1"/>
</dbReference>
<accession>A0A645C7I7</accession>
<evidence type="ECO:0000313" key="7">
    <source>
        <dbReference type="EMBL" id="MPM73555.1"/>
    </source>
</evidence>
<dbReference type="PRINTS" id="PR00352">
    <property type="entry name" value="3FE4SFRDOXIN"/>
</dbReference>
<reference evidence="7" key="1">
    <citation type="submission" date="2019-08" db="EMBL/GenBank/DDBJ databases">
        <authorList>
            <person name="Kucharzyk K."/>
            <person name="Murdoch R.W."/>
            <person name="Higgins S."/>
            <person name="Loffler F."/>
        </authorList>
    </citation>
    <scope>NUCLEOTIDE SEQUENCE</scope>
</reference>
<dbReference type="GO" id="GO:0005506">
    <property type="term" value="F:iron ion binding"/>
    <property type="evidence" value="ECO:0007669"/>
    <property type="project" value="InterPro"/>
</dbReference>
<dbReference type="PANTHER" id="PTHR36923">
    <property type="entry name" value="FERREDOXIN"/>
    <property type="match status" value="1"/>
</dbReference>
<feature type="domain" description="4Fe-4S ferredoxin-type" evidence="6">
    <location>
        <begin position="1"/>
        <end position="29"/>
    </location>
</feature>
<keyword evidence="5" id="KW-0411">Iron-sulfur</keyword>
<evidence type="ECO:0000256" key="4">
    <source>
        <dbReference type="ARBA" id="ARBA00023004"/>
    </source>
</evidence>
<dbReference type="GO" id="GO:0009055">
    <property type="term" value="F:electron transfer activity"/>
    <property type="evidence" value="ECO:0007669"/>
    <property type="project" value="InterPro"/>
</dbReference>
<evidence type="ECO:0000256" key="1">
    <source>
        <dbReference type="ARBA" id="ARBA00022448"/>
    </source>
</evidence>
<dbReference type="AlphaFoldDB" id="A0A645C7I7"/>
<dbReference type="SUPFAM" id="SSF54862">
    <property type="entry name" value="4Fe-4S ferredoxins"/>
    <property type="match status" value="1"/>
</dbReference>
<dbReference type="PROSITE" id="PS51379">
    <property type="entry name" value="4FE4S_FER_2"/>
    <property type="match status" value="1"/>
</dbReference>
<dbReference type="PANTHER" id="PTHR36923:SF3">
    <property type="entry name" value="FERREDOXIN"/>
    <property type="match status" value="1"/>
</dbReference>
<comment type="caution">
    <text evidence="7">The sequence shown here is derived from an EMBL/GenBank/DDBJ whole genome shotgun (WGS) entry which is preliminary data.</text>
</comment>
<keyword evidence="2" id="KW-0479">Metal-binding</keyword>
<name>A0A645C7I7_9ZZZZ</name>
<dbReference type="InterPro" id="IPR051269">
    <property type="entry name" value="Fe-S_cluster_ET"/>
</dbReference>
<dbReference type="PROSITE" id="PS00198">
    <property type="entry name" value="4FE4S_FER_1"/>
    <property type="match status" value="1"/>
</dbReference>
<organism evidence="7">
    <name type="scientific">bioreactor metagenome</name>
    <dbReference type="NCBI Taxonomy" id="1076179"/>
    <lineage>
        <taxon>unclassified sequences</taxon>
        <taxon>metagenomes</taxon>
        <taxon>ecological metagenomes</taxon>
    </lineage>
</organism>
<dbReference type="Gene3D" id="3.30.70.20">
    <property type="match status" value="1"/>
</dbReference>
<dbReference type="GO" id="GO:0051536">
    <property type="term" value="F:iron-sulfur cluster binding"/>
    <property type="evidence" value="ECO:0007669"/>
    <property type="project" value="UniProtKB-KW"/>
</dbReference>
<keyword evidence="3" id="KW-0249">Electron transport</keyword>